<dbReference type="InParanoid" id="A0A067PMS5"/>
<protein>
    <recommendedName>
        <fullName evidence="4">Secreted protein</fullName>
    </recommendedName>
</protein>
<gene>
    <name evidence="2" type="ORF">JAAARDRAFT_40851</name>
</gene>
<reference evidence="3" key="1">
    <citation type="journal article" date="2014" name="Proc. Natl. Acad. Sci. U.S.A.">
        <title>Extensive sampling of basidiomycete genomes demonstrates inadequacy of the white-rot/brown-rot paradigm for wood decay fungi.</title>
        <authorList>
            <person name="Riley R."/>
            <person name="Salamov A.A."/>
            <person name="Brown D.W."/>
            <person name="Nagy L.G."/>
            <person name="Floudas D."/>
            <person name="Held B.W."/>
            <person name="Levasseur A."/>
            <person name="Lombard V."/>
            <person name="Morin E."/>
            <person name="Otillar R."/>
            <person name="Lindquist E.A."/>
            <person name="Sun H."/>
            <person name="LaButti K.M."/>
            <person name="Schmutz J."/>
            <person name="Jabbour D."/>
            <person name="Luo H."/>
            <person name="Baker S.E."/>
            <person name="Pisabarro A.G."/>
            <person name="Walton J.D."/>
            <person name="Blanchette R.A."/>
            <person name="Henrissat B."/>
            <person name="Martin F."/>
            <person name="Cullen D."/>
            <person name="Hibbett D.S."/>
            <person name="Grigoriev I.V."/>
        </authorList>
    </citation>
    <scope>NUCLEOTIDE SEQUENCE [LARGE SCALE GENOMIC DNA]</scope>
    <source>
        <strain evidence="3">MUCL 33604</strain>
    </source>
</reference>
<evidence type="ECO:0000313" key="3">
    <source>
        <dbReference type="Proteomes" id="UP000027265"/>
    </source>
</evidence>
<accession>A0A067PMS5</accession>
<dbReference type="HOGENOM" id="CLU_206739_0_0_1"/>
<evidence type="ECO:0000256" key="1">
    <source>
        <dbReference type="SAM" id="SignalP"/>
    </source>
</evidence>
<keyword evidence="1" id="KW-0732">Signal</keyword>
<evidence type="ECO:0000313" key="2">
    <source>
        <dbReference type="EMBL" id="KDQ51626.1"/>
    </source>
</evidence>
<keyword evidence="3" id="KW-1185">Reference proteome</keyword>
<dbReference type="Proteomes" id="UP000027265">
    <property type="component" value="Unassembled WGS sequence"/>
</dbReference>
<sequence length="65" mass="7287">MRQILVMLIIVLTFPLSLSFTCWIHVACTLQGWSLISSGGQHRLAIAQDGCRDIMKLDEGPNLHH</sequence>
<feature type="signal peptide" evidence="1">
    <location>
        <begin position="1"/>
        <end position="19"/>
    </location>
</feature>
<dbReference type="EMBL" id="KL197746">
    <property type="protein sequence ID" value="KDQ51626.1"/>
    <property type="molecule type" value="Genomic_DNA"/>
</dbReference>
<dbReference type="AlphaFoldDB" id="A0A067PMS5"/>
<feature type="chain" id="PRO_5001646854" description="Secreted protein" evidence="1">
    <location>
        <begin position="20"/>
        <end position="65"/>
    </location>
</feature>
<evidence type="ECO:0008006" key="4">
    <source>
        <dbReference type="Google" id="ProtNLM"/>
    </source>
</evidence>
<organism evidence="2 3">
    <name type="scientific">Jaapia argillacea MUCL 33604</name>
    <dbReference type="NCBI Taxonomy" id="933084"/>
    <lineage>
        <taxon>Eukaryota</taxon>
        <taxon>Fungi</taxon>
        <taxon>Dikarya</taxon>
        <taxon>Basidiomycota</taxon>
        <taxon>Agaricomycotina</taxon>
        <taxon>Agaricomycetes</taxon>
        <taxon>Agaricomycetidae</taxon>
        <taxon>Jaapiales</taxon>
        <taxon>Jaapiaceae</taxon>
        <taxon>Jaapia</taxon>
    </lineage>
</organism>
<proteinExistence type="predicted"/>
<name>A0A067PMS5_9AGAM</name>